<dbReference type="GO" id="GO:0005737">
    <property type="term" value="C:cytoplasm"/>
    <property type="evidence" value="ECO:0007669"/>
    <property type="project" value="TreeGrafter"/>
</dbReference>
<dbReference type="Gene3D" id="1.10.10.820">
    <property type="match status" value="1"/>
</dbReference>
<feature type="domain" description="Myosin motor" evidence="12">
    <location>
        <begin position="91"/>
        <end position="809"/>
    </location>
</feature>
<feature type="domain" description="Dilute" evidence="11">
    <location>
        <begin position="1272"/>
        <end position="1556"/>
    </location>
</feature>
<evidence type="ECO:0000256" key="4">
    <source>
        <dbReference type="ARBA" id="ARBA00023054"/>
    </source>
</evidence>
<dbReference type="GeneID" id="91088108"/>
<protein>
    <recommendedName>
        <fullName evidence="15">MYO2</fullName>
    </recommendedName>
</protein>
<keyword evidence="3 8" id="KW-0067">ATP-binding</keyword>
<dbReference type="SMART" id="SM00242">
    <property type="entry name" value="MYSc"/>
    <property type="match status" value="1"/>
</dbReference>
<dbReference type="FunFam" id="1.10.10.820:FF:000001">
    <property type="entry name" value="Myosin heavy chain"/>
    <property type="match status" value="1"/>
</dbReference>
<evidence type="ECO:0000259" key="11">
    <source>
        <dbReference type="PROSITE" id="PS51126"/>
    </source>
</evidence>
<dbReference type="CDD" id="cd15480">
    <property type="entry name" value="fMyo2p_CBD"/>
    <property type="match status" value="1"/>
</dbReference>
<dbReference type="GO" id="GO:0007015">
    <property type="term" value="P:actin filament organization"/>
    <property type="evidence" value="ECO:0007669"/>
    <property type="project" value="TreeGrafter"/>
</dbReference>
<dbReference type="InterPro" id="IPR000048">
    <property type="entry name" value="IQ_motif_EF-hand-BS"/>
</dbReference>
<dbReference type="Pfam" id="PF00612">
    <property type="entry name" value="IQ"/>
    <property type="match status" value="4"/>
</dbReference>
<evidence type="ECO:0000256" key="2">
    <source>
        <dbReference type="ARBA" id="ARBA00022741"/>
    </source>
</evidence>
<dbReference type="GO" id="GO:0000146">
    <property type="term" value="F:microfilament motor activity"/>
    <property type="evidence" value="ECO:0007669"/>
    <property type="project" value="TreeGrafter"/>
</dbReference>
<reference evidence="13" key="2">
    <citation type="journal article" date="2022" name="Elife">
        <title>Obligate sexual reproduction of a homothallic fungus closely related to the Cryptococcus pathogenic species complex.</title>
        <authorList>
            <person name="Passer A.R."/>
            <person name="Clancey S.A."/>
            <person name="Shea T."/>
            <person name="David-Palma M."/>
            <person name="Averette A.F."/>
            <person name="Boekhout T."/>
            <person name="Porcel B.M."/>
            <person name="Nowrousian M."/>
            <person name="Cuomo C.A."/>
            <person name="Sun S."/>
            <person name="Heitman J."/>
            <person name="Coelho M.A."/>
        </authorList>
    </citation>
    <scope>NUCLEOTIDE SEQUENCE</scope>
    <source>
        <strain evidence="13">CBS 7841</strain>
    </source>
</reference>
<dbReference type="CDD" id="cd01380">
    <property type="entry name" value="MYSc_Myo5"/>
    <property type="match status" value="1"/>
</dbReference>
<evidence type="ECO:0000256" key="10">
    <source>
        <dbReference type="SAM" id="MobiDB-lite"/>
    </source>
</evidence>
<evidence type="ECO:0000313" key="13">
    <source>
        <dbReference type="EMBL" id="WVN88685.1"/>
    </source>
</evidence>
<dbReference type="InterPro" id="IPR002710">
    <property type="entry name" value="Dilute_dom"/>
</dbReference>
<dbReference type="InterPro" id="IPR046943">
    <property type="entry name" value="Fungal_Myo2/2A_CBD"/>
</dbReference>
<dbReference type="InterPro" id="IPR036103">
    <property type="entry name" value="MYSc_Myo5"/>
</dbReference>
<comment type="similarity">
    <text evidence="1 8">Belongs to the TRAFAC class myosin-kinesin ATPase superfamily. Myosin family.</text>
</comment>
<dbReference type="Gene3D" id="3.40.850.10">
    <property type="entry name" value="Kinesin motor domain"/>
    <property type="match status" value="1"/>
</dbReference>
<keyword evidence="14" id="KW-1185">Reference proteome</keyword>
<evidence type="ECO:0000256" key="6">
    <source>
        <dbReference type="ARBA" id="ARBA00023175"/>
    </source>
</evidence>
<dbReference type="InterPro" id="IPR027417">
    <property type="entry name" value="P-loop_NTPase"/>
</dbReference>
<evidence type="ECO:0000256" key="3">
    <source>
        <dbReference type="ARBA" id="ARBA00022840"/>
    </source>
</evidence>
<keyword evidence="7 8" id="KW-0009">Actin-binding</keyword>
<organism evidence="13 14">
    <name type="scientific">Cryptococcus depauperatus CBS 7841</name>
    <dbReference type="NCBI Taxonomy" id="1295531"/>
    <lineage>
        <taxon>Eukaryota</taxon>
        <taxon>Fungi</taxon>
        <taxon>Dikarya</taxon>
        <taxon>Basidiomycota</taxon>
        <taxon>Agaricomycotina</taxon>
        <taxon>Tremellomycetes</taxon>
        <taxon>Tremellales</taxon>
        <taxon>Cryptococcaceae</taxon>
        <taxon>Cryptococcus</taxon>
    </lineage>
</organism>
<dbReference type="PANTHER" id="PTHR13140">
    <property type="entry name" value="MYOSIN"/>
    <property type="match status" value="1"/>
</dbReference>
<dbReference type="PANTHER" id="PTHR13140:SF706">
    <property type="entry name" value="DILUTE CLASS UNCONVENTIONAL MYOSIN, ISOFORM C"/>
    <property type="match status" value="1"/>
</dbReference>
<evidence type="ECO:0000259" key="12">
    <source>
        <dbReference type="PROSITE" id="PS51456"/>
    </source>
</evidence>
<evidence type="ECO:0008006" key="15">
    <source>
        <dbReference type="Google" id="ProtNLM"/>
    </source>
</evidence>
<dbReference type="Gene3D" id="6.20.240.20">
    <property type="match status" value="1"/>
</dbReference>
<dbReference type="GO" id="GO:0005524">
    <property type="term" value="F:ATP binding"/>
    <property type="evidence" value="ECO:0007669"/>
    <property type="project" value="UniProtKB-UniRule"/>
</dbReference>
<feature type="coiled-coil region" evidence="9">
    <location>
        <begin position="1024"/>
        <end position="1100"/>
    </location>
</feature>
<keyword evidence="4 9" id="KW-0175">Coiled coil</keyword>
<dbReference type="PRINTS" id="PR00193">
    <property type="entry name" value="MYOSINHEAVY"/>
</dbReference>
<reference evidence="13" key="1">
    <citation type="submission" date="2016-06" db="EMBL/GenBank/DDBJ databases">
        <authorList>
            <person name="Cuomo C."/>
            <person name="Litvintseva A."/>
            <person name="Heitman J."/>
            <person name="Chen Y."/>
            <person name="Sun S."/>
            <person name="Springer D."/>
            <person name="Dromer F."/>
            <person name="Young S."/>
            <person name="Zeng Q."/>
            <person name="Chapman S."/>
            <person name="Gujja S."/>
            <person name="Saif S."/>
            <person name="Birren B."/>
        </authorList>
    </citation>
    <scope>NUCLEOTIDE SEQUENCE</scope>
    <source>
        <strain evidence="13">CBS 7841</strain>
    </source>
</reference>
<dbReference type="RefSeq" id="XP_066069385.1">
    <property type="nucleotide sequence ID" value="XM_066213288.1"/>
</dbReference>
<dbReference type="KEGG" id="cdep:91088108"/>
<evidence type="ECO:0000313" key="14">
    <source>
        <dbReference type="Proteomes" id="UP000094043"/>
    </source>
</evidence>
<sequence length="1607" mass="182236">MATPYCKGALIWVQDSGSNWLPGTIVSIDVDEGNTSSPEATVVISYDADPSATKTLRFPTSMLQETSLDLSKKWDAKETARLYLRNPPALETVEDLANLSNLNEPSVLHAIATRYMQHLPYTYSGIVLLSINPFTPLNIYDRTYVKLYSGQKKSQRDPHIFAIAEEALNAMRRGDGSGGVDPTGAGDQTIVVSGESGAGKTVATKYILRYFASAHDLNEDSLPRKGTSDEEHMSEVEKQILASNPIMEAFGNAKTTKNDNSSRFGKYIQVLFGKDNGIIGAQIRTYLLERSRLIFQPDLERNYHIFYQLLAGAPLTERKELSLSSSPSDFVYLSGGGPSSHIIPGVNDGEDFAATQKALSTIGISVEKQWHIFKLLAALLHLGNVHITQARNDAVLNDDDAALILATSLLGLPLAEFKKWTIKKQLVTRNEKVITNLGYAQATVVKDSVAKFIYSCLFQWLVNAINQSLTGDISINSSVALKFIGVLDIYGFEHFTTNSFEQFCINWANEKLQQEFNTHVFKLEQEEYVREGIEWKFIDFMDNQACIDIIEGKMGILTLLDEESRLPAGSDSSFATKIFQVLTSTQQQLVLKKPRFNQSSFTIAHYAHEVTYSVEGFIEKNKDTVPDEHLTLLQNSTNELLRQILDAAFQTKNTTTVTAQKEVSTTQASKKSVPRKPTLGSLFKTSLMELMNTINSTNVHYIRCIKPNEDKKAWKIEQTKVLGQLRACGLLETIRISCAGYPSRWDFVSFAERYHIMLMSQEWHTNMDIKDLCTAILAKTIEDQDKYQLGLTKIFFRAGVLSYLESLRSKKQHELVTTLQKYIRRHLDRKHYKELRKSSVVIQLWWKGIVARRIVERMRKEKAAVTLQAYIRGWLGRRNLLAVRKSIILVQSAFRRKMARERTERQRTRNAATTLQSLFRGLVARRMFQKQRKEVTLLQSLWRRKLAVNHLKMLKVEAKSAEKIQEHSYQLENKVIELTRALQKKTADGKELATRINLLEDELKANSEKLEKSLTVPTVPKSDLDLLIQTKDTIECKLQEAMEKISEKDVQIQQLIRQLQESTEALELNQLSLEESRCSSVNDKSTIDQLREELRSVREQLSRNGTITALNNERMIKSSNNRFDGSELGHPPPLTLDTEKSVGPRRPMRRHSMASESLIQYDDLKYMSNPRAVSFIHNPTGSLKLRDSQGLPFSPVPVPDGVSNEISRLLEDGSTLDSDVLQGLIYQLKIPSPSLHAPPTAKEILFPAHLISLISNEMWKQALVSESERFLASVMQAVQQHILTFRNEDVIIPGVFWLSNVHEILSFVCIAEDDALKGYVPGSDKLEHRAVYWEDYTRLIGVVKHDLDSLEYNIYHTLMLEVKKQLTKMVIPAIIESQSLPGFVTSDGSGRMFSRMLGGIGGTQQPTSTMDDILNLLNKVWKCLKSYYMEESVMHQVITELLKLIGQVSFNDLIMRRNFCSWKRAMQIQYNITRIEEWCKSHDMPEGLLQLEHLMQATKLLQLKKATLSDIDILFDVCWILSPTQVQKLISQYHTADYEVPLNPEILRAVAARIKPEDKTDQLLLTPEADDVGPYQLPAPREIMGLETYVPAWLNVPTVRRLATFVA</sequence>
<dbReference type="SMART" id="SM01132">
    <property type="entry name" value="DIL"/>
    <property type="match status" value="1"/>
</dbReference>
<dbReference type="Pfam" id="PF01843">
    <property type="entry name" value="DIL"/>
    <property type="match status" value="1"/>
</dbReference>
<dbReference type="Gene3D" id="1.20.120.720">
    <property type="entry name" value="Myosin VI head, motor domain, U50 subdomain"/>
    <property type="match status" value="1"/>
</dbReference>
<dbReference type="Proteomes" id="UP000094043">
    <property type="component" value="Chromosome 4"/>
</dbReference>
<dbReference type="InterPro" id="IPR036961">
    <property type="entry name" value="Kinesin_motor_dom_sf"/>
</dbReference>
<dbReference type="PROSITE" id="PS51456">
    <property type="entry name" value="MYOSIN_MOTOR"/>
    <property type="match status" value="1"/>
</dbReference>
<keyword evidence="6 8" id="KW-0505">Motor protein</keyword>
<dbReference type="PROSITE" id="PS50096">
    <property type="entry name" value="IQ"/>
    <property type="match status" value="5"/>
</dbReference>
<dbReference type="EMBL" id="CP143787">
    <property type="protein sequence ID" value="WVN88685.1"/>
    <property type="molecule type" value="Genomic_DNA"/>
</dbReference>
<dbReference type="Pfam" id="PF00063">
    <property type="entry name" value="Myosin_head"/>
    <property type="match status" value="1"/>
</dbReference>
<dbReference type="CDD" id="cd23767">
    <property type="entry name" value="IQCD"/>
    <property type="match status" value="1"/>
</dbReference>
<name>A0AAJ8JUF9_9TREE</name>
<evidence type="ECO:0000256" key="8">
    <source>
        <dbReference type="PROSITE-ProRule" id="PRU00782"/>
    </source>
</evidence>
<feature type="region of interest" description="Actin-binding" evidence="8">
    <location>
        <begin position="687"/>
        <end position="709"/>
    </location>
</feature>
<dbReference type="GO" id="GO:0016020">
    <property type="term" value="C:membrane"/>
    <property type="evidence" value="ECO:0007669"/>
    <property type="project" value="TreeGrafter"/>
</dbReference>
<dbReference type="InterPro" id="IPR001609">
    <property type="entry name" value="Myosin_head_motor_dom-like"/>
</dbReference>
<gene>
    <name evidence="13" type="ORF">L203_103898</name>
</gene>
<dbReference type="Gene3D" id="1.20.58.530">
    <property type="match status" value="1"/>
</dbReference>
<evidence type="ECO:0000256" key="9">
    <source>
        <dbReference type="SAM" id="Coils"/>
    </source>
</evidence>
<dbReference type="GO" id="GO:0051015">
    <property type="term" value="F:actin filament binding"/>
    <property type="evidence" value="ECO:0007669"/>
    <property type="project" value="TreeGrafter"/>
</dbReference>
<reference evidence="13" key="3">
    <citation type="submission" date="2024-01" db="EMBL/GenBank/DDBJ databases">
        <authorList>
            <person name="Coelho M.A."/>
            <person name="David-Palma M."/>
            <person name="Shea T."/>
            <person name="Sun S."/>
            <person name="Cuomo C.A."/>
            <person name="Heitman J."/>
        </authorList>
    </citation>
    <scope>NUCLEOTIDE SEQUENCE</scope>
    <source>
        <strain evidence="13">CBS 7841</strain>
    </source>
</reference>
<proteinExistence type="inferred from homology"/>
<feature type="binding site" evidence="8">
    <location>
        <begin position="194"/>
        <end position="201"/>
    </location>
    <ligand>
        <name>ATP</name>
        <dbReference type="ChEBI" id="CHEBI:30616"/>
    </ligand>
</feature>
<dbReference type="PROSITE" id="PS51126">
    <property type="entry name" value="DILUTE"/>
    <property type="match status" value="1"/>
</dbReference>
<dbReference type="Gene3D" id="1.20.5.190">
    <property type="match status" value="3"/>
</dbReference>
<dbReference type="SUPFAM" id="SSF52540">
    <property type="entry name" value="P-loop containing nucleoside triphosphate hydrolases"/>
    <property type="match status" value="2"/>
</dbReference>
<feature type="region of interest" description="Disordered" evidence="10">
    <location>
        <begin position="1122"/>
        <end position="1151"/>
    </location>
</feature>
<keyword evidence="5 8" id="KW-0518">Myosin</keyword>
<evidence type="ECO:0000256" key="5">
    <source>
        <dbReference type="ARBA" id="ARBA00023123"/>
    </source>
</evidence>
<evidence type="ECO:0000256" key="1">
    <source>
        <dbReference type="ARBA" id="ARBA00008314"/>
    </source>
</evidence>
<accession>A0AAJ8JUF9</accession>
<evidence type="ECO:0000256" key="7">
    <source>
        <dbReference type="ARBA" id="ARBA00023203"/>
    </source>
</evidence>
<keyword evidence="2 8" id="KW-0547">Nucleotide-binding</keyword>
<dbReference type="SMART" id="SM00015">
    <property type="entry name" value="IQ"/>
    <property type="match status" value="6"/>
</dbReference>
<dbReference type="GO" id="GO:0016459">
    <property type="term" value="C:myosin complex"/>
    <property type="evidence" value="ECO:0007669"/>
    <property type="project" value="UniProtKB-KW"/>
</dbReference>